<dbReference type="GO" id="GO:0046872">
    <property type="term" value="F:metal ion binding"/>
    <property type="evidence" value="ECO:0007669"/>
    <property type="project" value="UniProtKB-KW"/>
</dbReference>
<feature type="transmembrane region" description="Helical" evidence="10">
    <location>
        <begin position="35"/>
        <end position="57"/>
    </location>
</feature>
<dbReference type="PANTHER" id="PTHR28259">
    <property type="entry name" value="FLUORIDE EXPORT PROTEIN 1-RELATED"/>
    <property type="match status" value="1"/>
</dbReference>
<evidence type="ECO:0000256" key="4">
    <source>
        <dbReference type="ARBA" id="ARBA00022989"/>
    </source>
</evidence>
<evidence type="ECO:0000313" key="12">
    <source>
        <dbReference type="Proteomes" id="UP000217895"/>
    </source>
</evidence>
<evidence type="ECO:0000256" key="5">
    <source>
        <dbReference type="ARBA" id="ARBA00023136"/>
    </source>
</evidence>
<feature type="transmembrane region" description="Helical" evidence="10">
    <location>
        <begin position="69"/>
        <end position="87"/>
    </location>
</feature>
<organism evidence="11 12">
    <name type="scientific">Leptolyngbya boryana NIES-2135</name>
    <dbReference type="NCBI Taxonomy" id="1973484"/>
    <lineage>
        <taxon>Bacteria</taxon>
        <taxon>Bacillati</taxon>
        <taxon>Cyanobacteriota</taxon>
        <taxon>Cyanophyceae</taxon>
        <taxon>Leptolyngbyales</taxon>
        <taxon>Leptolyngbyaceae</taxon>
        <taxon>Leptolyngbya group</taxon>
        <taxon>Leptolyngbya</taxon>
    </lineage>
</organism>
<accession>A0A1Z4JCP4</accession>
<feature type="binding site" evidence="10">
    <location>
        <position position="80"/>
    </location>
    <ligand>
        <name>Na(+)</name>
        <dbReference type="ChEBI" id="CHEBI:29101"/>
        <note>structural</note>
    </ligand>
</feature>
<protein>
    <recommendedName>
        <fullName evidence="10">Fluoride-specific ion channel FluC</fullName>
    </recommendedName>
</protein>
<keyword evidence="2 10" id="KW-1003">Cell membrane</keyword>
<evidence type="ECO:0000256" key="8">
    <source>
        <dbReference type="ARBA" id="ARBA00035585"/>
    </source>
</evidence>
<reference evidence="11 12" key="1">
    <citation type="submission" date="2017-06" db="EMBL/GenBank/DDBJ databases">
        <title>Genome sequencing of cyanobaciteial culture collection at National Institute for Environmental Studies (NIES).</title>
        <authorList>
            <person name="Hirose Y."/>
            <person name="Shimura Y."/>
            <person name="Fujisawa T."/>
            <person name="Nakamura Y."/>
            <person name="Kawachi M."/>
        </authorList>
    </citation>
    <scope>NUCLEOTIDE SEQUENCE [LARGE SCALE GENOMIC DNA]</scope>
    <source>
        <strain evidence="11 12">NIES-2135</strain>
    </source>
</reference>
<keyword evidence="12" id="KW-1185">Reference proteome</keyword>
<proteinExistence type="inferred from homology"/>
<evidence type="ECO:0000256" key="1">
    <source>
        <dbReference type="ARBA" id="ARBA00004651"/>
    </source>
</evidence>
<keyword evidence="10" id="KW-0915">Sodium</keyword>
<dbReference type="PANTHER" id="PTHR28259:SF1">
    <property type="entry name" value="FLUORIDE EXPORT PROTEIN 1-RELATED"/>
    <property type="match status" value="1"/>
</dbReference>
<dbReference type="Pfam" id="PF02537">
    <property type="entry name" value="CRCB"/>
    <property type="match status" value="1"/>
</dbReference>
<evidence type="ECO:0000256" key="10">
    <source>
        <dbReference type="HAMAP-Rule" id="MF_00454"/>
    </source>
</evidence>
<dbReference type="GO" id="GO:0005886">
    <property type="term" value="C:plasma membrane"/>
    <property type="evidence" value="ECO:0007669"/>
    <property type="project" value="UniProtKB-SubCell"/>
</dbReference>
<name>A0A1Z4JCP4_LEPBY</name>
<dbReference type="HAMAP" id="MF_00454">
    <property type="entry name" value="FluC"/>
    <property type="match status" value="1"/>
</dbReference>
<comment type="similarity">
    <text evidence="7 10">Belongs to the fluoride channel Fluc/FEX (TC 1.A.43) family.</text>
</comment>
<dbReference type="EMBL" id="AP018203">
    <property type="protein sequence ID" value="BAY54433.1"/>
    <property type="molecule type" value="Genomic_DNA"/>
</dbReference>
<dbReference type="Proteomes" id="UP000217895">
    <property type="component" value="Chromosome"/>
</dbReference>
<dbReference type="GO" id="GO:0140114">
    <property type="term" value="P:cellular detoxification of fluoride"/>
    <property type="evidence" value="ECO:0007669"/>
    <property type="project" value="UniProtKB-UniRule"/>
</dbReference>
<evidence type="ECO:0000256" key="2">
    <source>
        <dbReference type="ARBA" id="ARBA00022475"/>
    </source>
</evidence>
<evidence type="ECO:0000313" key="11">
    <source>
        <dbReference type="EMBL" id="BAY54433.1"/>
    </source>
</evidence>
<comment type="subcellular location">
    <subcellularLocation>
        <location evidence="1 10">Cell membrane</location>
        <topology evidence="1 10">Multi-pass membrane protein</topology>
    </subcellularLocation>
</comment>
<keyword evidence="5 10" id="KW-0472">Membrane</keyword>
<keyword evidence="10" id="KW-0479">Metal-binding</keyword>
<comment type="activity regulation">
    <text evidence="10">Na(+) is not transported, but it plays an essential structural role and its presence is essential for fluoride channel function.</text>
</comment>
<comment type="function">
    <text evidence="9 10">Fluoride-specific ion channel. Important for reducing fluoride concentration in the cell, thus reducing its toxicity.</text>
</comment>
<sequence length="127" mass="13872">MNVSSAIAISLGAIPGALSRYYLTLWFGRVFGVQFPYGTFFINITGAMLMGFFVAYFLDRGIGTPELRLFFAVGFLGSYTTFSTYALETSVLVKSGNHSLALLYWLGSAAIGYLGLEFGSFLARRLS</sequence>
<feature type="transmembrane region" description="Helical" evidence="10">
    <location>
        <begin position="102"/>
        <end position="123"/>
    </location>
</feature>
<keyword evidence="6 10" id="KW-0407">Ion channel</keyword>
<keyword evidence="4 10" id="KW-1133">Transmembrane helix</keyword>
<evidence type="ECO:0000256" key="3">
    <source>
        <dbReference type="ARBA" id="ARBA00022692"/>
    </source>
</evidence>
<gene>
    <name evidence="10" type="primary">fluC</name>
    <name evidence="10" type="synonym">crcB</name>
    <name evidence="11" type="ORF">NIES2135_12500</name>
</gene>
<evidence type="ECO:0000256" key="9">
    <source>
        <dbReference type="ARBA" id="ARBA00049940"/>
    </source>
</evidence>
<comment type="catalytic activity">
    <reaction evidence="8">
        <text>fluoride(in) = fluoride(out)</text>
        <dbReference type="Rhea" id="RHEA:76159"/>
        <dbReference type="ChEBI" id="CHEBI:17051"/>
    </reaction>
    <physiologicalReaction direction="left-to-right" evidence="8">
        <dbReference type="Rhea" id="RHEA:76160"/>
    </physiologicalReaction>
</comment>
<keyword evidence="3 10" id="KW-0812">Transmembrane</keyword>
<keyword evidence="10" id="KW-0406">Ion transport</keyword>
<evidence type="ECO:0000256" key="7">
    <source>
        <dbReference type="ARBA" id="ARBA00035120"/>
    </source>
</evidence>
<dbReference type="InterPro" id="IPR003691">
    <property type="entry name" value="FluC"/>
</dbReference>
<evidence type="ECO:0000256" key="6">
    <source>
        <dbReference type="ARBA" id="ARBA00023303"/>
    </source>
</evidence>
<dbReference type="AlphaFoldDB" id="A0A1Z4JCP4"/>
<dbReference type="NCBIfam" id="TIGR00494">
    <property type="entry name" value="crcB"/>
    <property type="match status" value="1"/>
</dbReference>
<feature type="binding site" evidence="10">
    <location>
        <position position="77"/>
    </location>
    <ligand>
        <name>Na(+)</name>
        <dbReference type="ChEBI" id="CHEBI:29101"/>
        <note>structural</note>
    </ligand>
</feature>
<keyword evidence="10" id="KW-0813">Transport</keyword>
<dbReference type="GO" id="GO:0062054">
    <property type="term" value="F:fluoride channel activity"/>
    <property type="evidence" value="ECO:0007669"/>
    <property type="project" value="UniProtKB-UniRule"/>
</dbReference>